<evidence type="ECO:0000313" key="1">
    <source>
        <dbReference type="EMBL" id="KAL3618160.1"/>
    </source>
</evidence>
<dbReference type="EMBL" id="JAVIJP010000081">
    <property type="protein sequence ID" value="KAL3618160.1"/>
    <property type="molecule type" value="Genomic_DNA"/>
</dbReference>
<protein>
    <submittedName>
        <fullName evidence="1">Uncharacterized protein</fullName>
    </submittedName>
</protein>
<dbReference type="Proteomes" id="UP001632038">
    <property type="component" value="Unassembled WGS sequence"/>
</dbReference>
<sequence>MKLGKDMLEQILGYVRSSELFYRCCEDGFANNEVVADHVIVGVFVDPITV</sequence>
<reference evidence="2" key="1">
    <citation type="journal article" date="2024" name="IScience">
        <title>Strigolactones Initiate the Formation of Haustorium-like Structures in Castilleja.</title>
        <authorList>
            <person name="Buerger M."/>
            <person name="Peterson D."/>
            <person name="Chory J."/>
        </authorList>
    </citation>
    <scope>NUCLEOTIDE SEQUENCE [LARGE SCALE GENOMIC DNA]</scope>
</reference>
<gene>
    <name evidence="1" type="ORF">CASFOL_038481</name>
</gene>
<accession>A0ABD3BN74</accession>
<proteinExistence type="predicted"/>
<organism evidence="1 2">
    <name type="scientific">Castilleja foliolosa</name>
    <dbReference type="NCBI Taxonomy" id="1961234"/>
    <lineage>
        <taxon>Eukaryota</taxon>
        <taxon>Viridiplantae</taxon>
        <taxon>Streptophyta</taxon>
        <taxon>Embryophyta</taxon>
        <taxon>Tracheophyta</taxon>
        <taxon>Spermatophyta</taxon>
        <taxon>Magnoliopsida</taxon>
        <taxon>eudicotyledons</taxon>
        <taxon>Gunneridae</taxon>
        <taxon>Pentapetalae</taxon>
        <taxon>asterids</taxon>
        <taxon>lamiids</taxon>
        <taxon>Lamiales</taxon>
        <taxon>Orobanchaceae</taxon>
        <taxon>Pedicularideae</taxon>
        <taxon>Castillejinae</taxon>
        <taxon>Castilleja</taxon>
    </lineage>
</organism>
<name>A0ABD3BN74_9LAMI</name>
<dbReference type="AlphaFoldDB" id="A0ABD3BN74"/>
<comment type="caution">
    <text evidence="1">The sequence shown here is derived from an EMBL/GenBank/DDBJ whole genome shotgun (WGS) entry which is preliminary data.</text>
</comment>
<keyword evidence="2" id="KW-1185">Reference proteome</keyword>
<evidence type="ECO:0000313" key="2">
    <source>
        <dbReference type="Proteomes" id="UP001632038"/>
    </source>
</evidence>